<feature type="domain" description="BHLH" evidence="2">
    <location>
        <begin position="332"/>
        <end position="386"/>
    </location>
</feature>
<name>A0A4P9WLX7_9FUNG</name>
<dbReference type="Proteomes" id="UP000269721">
    <property type="component" value="Unassembled WGS sequence"/>
</dbReference>
<evidence type="ECO:0000313" key="4">
    <source>
        <dbReference type="Proteomes" id="UP000269721"/>
    </source>
</evidence>
<dbReference type="SUPFAM" id="SSF47459">
    <property type="entry name" value="HLH, helix-loop-helix DNA-binding domain"/>
    <property type="match status" value="1"/>
</dbReference>
<dbReference type="CDD" id="cd00083">
    <property type="entry name" value="bHLH_SF"/>
    <property type="match status" value="1"/>
</dbReference>
<reference evidence="4" key="1">
    <citation type="journal article" date="2018" name="Nat. Microbiol.">
        <title>Leveraging single-cell genomics to expand the fungal tree of life.</title>
        <authorList>
            <person name="Ahrendt S.R."/>
            <person name="Quandt C.A."/>
            <person name="Ciobanu D."/>
            <person name="Clum A."/>
            <person name="Salamov A."/>
            <person name="Andreopoulos B."/>
            <person name="Cheng J.F."/>
            <person name="Woyke T."/>
            <person name="Pelin A."/>
            <person name="Henrissat B."/>
            <person name="Reynolds N.K."/>
            <person name="Benny G.L."/>
            <person name="Smith M.E."/>
            <person name="James T.Y."/>
            <person name="Grigoriev I.V."/>
        </authorList>
    </citation>
    <scope>NUCLEOTIDE SEQUENCE [LARGE SCALE GENOMIC DNA]</scope>
</reference>
<dbReference type="Pfam" id="PF00010">
    <property type="entry name" value="HLH"/>
    <property type="match status" value="1"/>
</dbReference>
<organism evidence="3 4">
    <name type="scientific">Blyttiomyces helicus</name>
    <dbReference type="NCBI Taxonomy" id="388810"/>
    <lineage>
        <taxon>Eukaryota</taxon>
        <taxon>Fungi</taxon>
        <taxon>Fungi incertae sedis</taxon>
        <taxon>Chytridiomycota</taxon>
        <taxon>Chytridiomycota incertae sedis</taxon>
        <taxon>Chytridiomycetes</taxon>
        <taxon>Chytridiomycetes incertae sedis</taxon>
        <taxon>Blyttiomyces</taxon>
    </lineage>
</organism>
<evidence type="ECO:0000259" key="2">
    <source>
        <dbReference type="PROSITE" id="PS50888"/>
    </source>
</evidence>
<feature type="compositionally biased region" description="Polar residues" evidence="1">
    <location>
        <begin position="292"/>
        <end position="307"/>
    </location>
</feature>
<dbReference type="PROSITE" id="PS50888">
    <property type="entry name" value="BHLH"/>
    <property type="match status" value="1"/>
</dbReference>
<dbReference type="InterPro" id="IPR011598">
    <property type="entry name" value="bHLH_dom"/>
</dbReference>
<gene>
    <name evidence="3" type="ORF">BDK51DRAFT_40949</name>
</gene>
<dbReference type="SMART" id="SM00353">
    <property type="entry name" value="HLH"/>
    <property type="match status" value="1"/>
</dbReference>
<feature type="region of interest" description="Disordered" evidence="1">
    <location>
        <begin position="136"/>
        <end position="162"/>
    </location>
</feature>
<protein>
    <recommendedName>
        <fullName evidence="2">BHLH domain-containing protein</fullName>
    </recommendedName>
</protein>
<keyword evidence="4" id="KW-1185">Reference proteome</keyword>
<feature type="region of interest" description="Disordered" evidence="1">
    <location>
        <begin position="554"/>
        <end position="575"/>
    </location>
</feature>
<evidence type="ECO:0000313" key="3">
    <source>
        <dbReference type="EMBL" id="RKO92150.1"/>
    </source>
</evidence>
<feature type="compositionally biased region" description="Low complexity" evidence="1">
    <location>
        <begin position="315"/>
        <end position="324"/>
    </location>
</feature>
<dbReference type="Gene3D" id="4.10.280.10">
    <property type="entry name" value="Helix-loop-helix DNA-binding domain"/>
    <property type="match status" value="1"/>
</dbReference>
<accession>A0A4P9WLX7</accession>
<feature type="region of interest" description="Disordered" evidence="1">
    <location>
        <begin position="487"/>
        <end position="509"/>
    </location>
</feature>
<feature type="region of interest" description="Disordered" evidence="1">
    <location>
        <begin position="1"/>
        <end position="36"/>
    </location>
</feature>
<dbReference type="GO" id="GO:0046983">
    <property type="term" value="F:protein dimerization activity"/>
    <property type="evidence" value="ECO:0007669"/>
    <property type="project" value="InterPro"/>
</dbReference>
<sequence>MSVGIQPAKKARLRSPGAAEESDMQMDVSPREDAEDLTFLLDDDGLNASDDLFRLFDSENLAGALSGDSPVEDAEARLAGLTGQVDEEDWGASIFDAPIATDNGVGTSVGAHDEGSEVARRRIAFEELEKAMQAAEEGLGDESGGVGGKRGESGGRAPHDARGMMHHQRSHTLPLPANAIPGMARVGNPANSPPPPSIVSEALRRQLEKIEGISSSCLGAMRPTPMPETDPTIYTNGIPHPRMAPAAAASLVVRPPSYSRAVEWTALPGVAGSQSSGAITSFATGKGRYRKQSLSGPDSSTWGSTLPLTPAHSMSSPGSGPGSPIRNGDTTPTRKDSFTNSYMQRKSMNDVIHVLRNQLPAQAYAQDKKLSKAQVLEKTVSYIQWLIRQRASLARQLKQTRSELSQMLASCQCDAGRQCALASAAQASQAQAAAAYLSLTSSHPDAQTSAESTTGSGADQLTVGEELHMALQHLDVPIEDVGMDMGIGARSPQNPGPAPSTPSTPVFDPDVDMGRLILDEARARLDKSGFGADSFSIMLDSAASAEIAKEDDSMRIDGAAEDDDIEFTDATGKGW</sequence>
<evidence type="ECO:0000256" key="1">
    <source>
        <dbReference type="SAM" id="MobiDB-lite"/>
    </source>
</evidence>
<dbReference type="EMBL" id="KZ994753">
    <property type="protein sequence ID" value="RKO92150.1"/>
    <property type="molecule type" value="Genomic_DNA"/>
</dbReference>
<feature type="region of interest" description="Disordered" evidence="1">
    <location>
        <begin position="284"/>
        <end position="342"/>
    </location>
</feature>
<dbReference type="AlphaFoldDB" id="A0A4P9WLX7"/>
<proteinExistence type="predicted"/>
<dbReference type="InterPro" id="IPR036638">
    <property type="entry name" value="HLH_DNA-bd_sf"/>
</dbReference>
<feature type="compositionally biased region" description="Basic and acidic residues" evidence="1">
    <location>
        <begin position="149"/>
        <end position="162"/>
    </location>
</feature>